<feature type="non-terminal residue" evidence="1">
    <location>
        <position position="240"/>
    </location>
</feature>
<sequence>EIDITSKAIKKFGIDNIAFTIHSHFELMDKGERSFTNHFSLDDLIQSITFGDIPGLLYREYERELKEGKVKEYETYYLKVAPNLPKDRMSLINEYGLIFKEIDKENDKFKKRWGADKDSFYFMNLSNEDYTKHDKERDSIIDKYVSKVEEFEKKYGFQTKKISRNIYNPKKKEDFIEAKPLNLVLEEIADFYEATMDMILIEDGLTAGSTGAQVSGAKRTKVGQSLGLQSFQVEGPETIT</sequence>
<protein>
    <submittedName>
        <fullName evidence="1">Uncharacterized protein</fullName>
    </submittedName>
</protein>
<reference evidence="1" key="1">
    <citation type="journal article" date="2014" name="Front. Microbiol.">
        <title>High frequency of phylogenetically diverse reductive dehalogenase-homologous genes in deep subseafloor sedimentary metagenomes.</title>
        <authorList>
            <person name="Kawai M."/>
            <person name="Futagami T."/>
            <person name="Toyoda A."/>
            <person name="Takaki Y."/>
            <person name="Nishi S."/>
            <person name="Hori S."/>
            <person name="Arai W."/>
            <person name="Tsubouchi T."/>
            <person name="Morono Y."/>
            <person name="Uchiyama I."/>
            <person name="Ito T."/>
            <person name="Fujiyama A."/>
            <person name="Inagaki F."/>
            <person name="Takami H."/>
        </authorList>
    </citation>
    <scope>NUCLEOTIDE SEQUENCE</scope>
    <source>
        <strain evidence="1">Expedition CK06-06</strain>
    </source>
</reference>
<organism evidence="1">
    <name type="scientific">marine sediment metagenome</name>
    <dbReference type="NCBI Taxonomy" id="412755"/>
    <lineage>
        <taxon>unclassified sequences</taxon>
        <taxon>metagenomes</taxon>
        <taxon>ecological metagenomes</taxon>
    </lineage>
</organism>
<gene>
    <name evidence="1" type="ORF">S01H1_74077</name>
</gene>
<dbReference type="AlphaFoldDB" id="X0XF36"/>
<feature type="non-terminal residue" evidence="1">
    <location>
        <position position="1"/>
    </location>
</feature>
<comment type="caution">
    <text evidence="1">The sequence shown here is derived from an EMBL/GenBank/DDBJ whole genome shotgun (WGS) entry which is preliminary data.</text>
</comment>
<name>X0XF36_9ZZZZ</name>
<dbReference type="EMBL" id="BARS01049529">
    <property type="protein sequence ID" value="GAG33987.1"/>
    <property type="molecule type" value="Genomic_DNA"/>
</dbReference>
<proteinExistence type="predicted"/>
<evidence type="ECO:0000313" key="1">
    <source>
        <dbReference type="EMBL" id="GAG33987.1"/>
    </source>
</evidence>
<accession>X0XF36</accession>